<dbReference type="InterPro" id="IPR058294">
    <property type="entry name" value="DUF7988"/>
</dbReference>
<name>A0A2I8VJN3_9EURY</name>
<dbReference type="AlphaFoldDB" id="A0A2I8VJN3"/>
<evidence type="ECO:0000313" key="3">
    <source>
        <dbReference type="Proteomes" id="UP000236584"/>
    </source>
</evidence>
<evidence type="ECO:0000259" key="1">
    <source>
        <dbReference type="Pfam" id="PF25950"/>
    </source>
</evidence>
<protein>
    <recommendedName>
        <fullName evidence="1">DUF7988 domain-containing protein</fullName>
    </recommendedName>
</protein>
<sequence length="141" mass="15040">MTAVDTAALREYLLTDHEAIVETVRACAETAAEAGTADGHSDTSAVRRGTEAGLRELGVWERLPRVLAGCVAELGKTLRAPPVAAPPYVAATATGVVLRATLDGGRLVVSIEALSVERRDGRVLLRPRDVSAEELVRVEWR</sequence>
<dbReference type="Pfam" id="PF25950">
    <property type="entry name" value="DUF7988"/>
    <property type="match status" value="1"/>
</dbReference>
<dbReference type="Proteomes" id="UP000236584">
    <property type="component" value="Chromosome"/>
</dbReference>
<evidence type="ECO:0000313" key="2">
    <source>
        <dbReference type="EMBL" id="AUV82126.1"/>
    </source>
</evidence>
<gene>
    <name evidence="2" type="ORF">C2R22_11105</name>
</gene>
<dbReference type="GeneID" id="35592646"/>
<accession>A0A2I8VJN3</accession>
<proteinExistence type="predicted"/>
<reference evidence="2 3" key="1">
    <citation type="submission" date="2018-01" db="EMBL/GenBank/DDBJ databases">
        <title>Complete genome sequence of Salinigranum rubrum GX10T, an extremely halophilic archaeon isolated from a marine solar saltern.</title>
        <authorList>
            <person name="Han S."/>
        </authorList>
    </citation>
    <scope>NUCLEOTIDE SEQUENCE [LARGE SCALE GENOMIC DNA]</scope>
    <source>
        <strain evidence="2 3">GX10</strain>
    </source>
</reference>
<dbReference type="KEGG" id="srub:C2R22_11105"/>
<dbReference type="EMBL" id="CP026309">
    <property type="protein sequence ID" value="AUV82126.1"/>
    <property type="molecule type" value="Genomic_DNA"/>
</dbReference>
<organism evidence="2 3">
    <name type="scientific">Salinigranum rubrum</name>
    <dbReference type="NCBI Taxonomy" id="755307"/>
    <lineage>
        <taxon>Archaea</taxon>
        <taxon>Methanobacteriati</taxon>
        <taxon>Methanobacteriota</taxon>
        <taxon>Stenosarchaea group</taxon>
        <taxon>Halobacteria</taxon>
        <taxon>Halobacteriales</taxon>
        <taxon>Haloferacaceae</taxon>
        <taxon>Salinigranum</taxon>
    </lineage>
</organism>
<dbReference type="OrthoDB" id="168840at2157"/>
<dbReference type="RefSeq" id="WP_103425815.1">
    <property type="nucleotide sequence ID" value="NZ_CP026309.1"/>
</dbReference>
<feature type="domain" description="DUF7988" evidence="1">
    <location>
        <begin position="8"/>
        <end position="141"/>
    </location>
</feature>
<keyword evidence="3" id="KW-1185">Reference proteome</keyword>